<keyword evidence="5 9" id="KW-0547">Nucleotide-binding</keyword>
<feature type="binding site" evidence="9">
    <location>
        <position position="165"/>
    </location>
    <ligand>
        <name>alpha-D-glucose 1-phosphate</name>
        <dbReference type="ChEBI" id="CHEBI:58601"/>
    </ligand>
</feature>
<dbReference type="PANTHER" id="PTHR43523:SF2">
    <property type="entry name" value="GLUCOSE-1-PHOSPHATE ADENYLYLTRANSFERASE"/>
    <property type="match status" value="1"/>
</dbReference>
<comment type="similarity">
    <text evidence="1 9">Belongs to the bacterial/plant glucose-1-phosphate adenylyltransferase family.</text>
</comment>
<keyword evidence="3 9" id="KW-0808">Transferase</keyword>
<evidence type="ECO:0000259" key="11">
    <source>
        <dbReference type="Pfam" id="PF00483"/>
    </source>
</evidence>
<name>A0ABY1QB53_9BACT</name>
<dbReference type="Pfam" id="PF24894">
    <property type="entry name" value="Hexapep_GlmU"/>
    <property type="match status" value="1"/>
</dbReference>
<evidence type="ECO:0000256" key="6">
    <source>
        <dbReference type="ARBA" id="ARBA00022840"/>
    </source>
</evidence>
<dbReference type="SUPFAM" id="SSF53448">
    <property type="entry name" value="Nucleotide-diphospho-sugar transferases"/>
    <property type="match status" value="1"/>
</dbReference>
<dbReference type="Proteomes" id="UP001158067">
    <property type="component" value="Unassembled WGS sequence"/>
</dbReference>
<dbReference type="InterPro" id="IPR011004">
    <property type="entry name" value="Trimer_LpxA-like_sf"/>
</dbReference>
<comment type="caution">
    <text evidence="13">The sequence shown here is derived from an EMBL/GenBank/DDBJ whole genome shotgun (WGS) entry which is preliminary data.</text>
</comment>
<organism evidence="13 14">
    <name type="scientific">Neorhodopirellula lusitana</name>
    <dbReference type="NCBI Taxonomy" id="445327"/>
    <lineage>
        <taxon>Bacteria</taxon>
        <taxon>Pseudomonadati</taxon>
        <taxon>Planctomycetota</taxon>
        <taxon>Planctomycetia</taxon>
        <taxon>Pirellulales</taxon>
        <taxon>Pirellulaceae</taxon>
        <taxon>Neorhodopirellula</taxon>
    </lineage>
</organism>
<evidence type="ECO:0000313" key="13">
    <source>
        <dbReference type="EMBL" id="SMP61579.1"/>
    </source>
</evidence>
<dbReference type="InterPro" id="IPR056818">
    <property type="entry name" value="GlmU/GlgC-like_hexapep"/>
</dbReference>
<evidence type="ECO:0000256" key="4">
    <source>
        <dbReference type="ARBA" id="ARBA00022695"/>
    </source>
</evidence>
<keyword evidence="14" id="KW-1185">Reference proteome</keyword>
<keyword evidence="2 9" id="KW-0321">Glycogen metabolism</keyword>
<dbReference type="InterPro" id="IPR011831">
    <property type="entry name" value="ADP-Glc_PPase"/>
</dbReference>
<dbReference type="InterPro" id="IPR023049">
    <property type="entry name" value="GlgC_bac"/>
</dbReference>
<dbReference type="EC" id="2.7.7.27" evidence="9"/>
<dbReference type="PANTHER" id="PTHR43523">
    <property type="entry name" value="GLUCOSE-1-PHOSPHATE ADENYLYLTRANSFERASE-RELATED"/>
    <property type="match status" value="1"/>
</dbReference>
<evidence type="ECO:0000256" key="10">
    <source>
        <dbReference type="SAM" id="MobiDB-lite"/>
    </source>
</evidence>
<dbReference type="Gene3D" id="3.90.550.10">
    <property type="entry name" value="Spore Coat Polysaccharide Biosynthesis Protein SpsA, Chain A"/>
    <property type="match status" value="1"/>
</dbReference>
<reference evidence="13 14" key="1">
    <citation type="submission" date="2017-05" db="EMBL/GenBank/DDBJ databases">
        <authorList>
            <person name="Varghese N."/>
            <person name="Submissions S."/>
        </authorList>
    </citation>
    <scope>NUCLEOTIDE SEQUENCE [LARGE SCALE GENOMIC DNA]</scope>
    <source>
        <strain evidence="13 14">DSM 25457</strain>
    </source>
</reference>
<feature type="domain" description="Glucose-1-phosphate adenylyltransferase/Bifunctional protein GlmU-like C-terminal hexapeptide" evidence="12">
    <location>
        <begin position="298"/>
        <end position="400"/>
    </location>
</feature>
<feature type="region of interest" description="Disordered" evidence="10">
    <location>
        <begin position="408"/>
        <end position="443"/>
    </location>
</feature>
<evidence type="ECO:0000256" key="3">
    <source>
        <dbReference type="ARBA" id="ARBA00022679"/>
    </source>
</evidence>
<comment type="catalytic activity">
    <reaction evidence="9">
        <text>alpha-D-glucose 1-phosphate + ATP + H(+) = ADP-alpha-D-glucose + diphosphate</text>
        <dbReference type="Rhea" id="RHEA:12120"/>
        <dbReference type="ChEBI" id="CHEBI:15378"/>
        <dbReference type="ChEBI" id="CHEBI:30616"/>
        <dbReference type="ChEBI" id="CHEBI:33019"/>
        <dbReference type="ChEBI" id="CHEBI:57498"/>
        <dbReference type="ChEBI" id="CHEBI:58601"/>
        <dbReference type="EC" id="2.7.7.27"/>
    </reaction>
</comment>
<dbReference type="InterPro" id="IPR005835">
    <property type="entry name" value="NTP_transferase_dom"/>
</dbReference>
<sequence>MFESNHTLAIVMAGGVGSRLAPLTRDRAKPAVPFGGQYRIIDFTLSNCLHSKLRQILVLTQYKSHSTQTHLRDAWSMFHSEMGEYIHAVPPQMRTGDSWYVGTADALYQNIDLIRRSNAQKVIVLSGDHVYRMDYRKILQQHDASLADLTVACMEVSLDDAKSFGVMDVDEELRVRDFCEKPSNPPSVPGNPDQALASMGIYVFSADVLIDVLTADHRDERSTHDFGNDLLPKLIRTHRVFGYRFGTDNGSNNFRYWRDVGTIDAYFEANMDLLSHAPPLDLHSDRWPIRKYERPAAPSRICMDAFGLAGEVTNSILSNGVIVCGGVVEHSILSPGVHVGSAAEVQHSVLLDGVKVGDGCVIRNCIIDKNVIVPDGETIGEDPFKDGTRFTISPKGVVVVPKDYVFEQPSRSRNGERKEMHGRHPRSFQGKPRFLNSHASGQS</sequence>
<dbReference type="InterPro" id="IPR005836">
    <property type="entry name" value="ADP_Glu_pyroP_CS"/>
</dbReference>
<evidence type="ECO:0000256" key="8">
    <source>
        <dbReference type="ARBA" id="ARBA00023277"/>
    </source>
</evidence>
<dbReference type="NCBIfam" id="TIGR02091">
    <property type="entry name" value="glgC"/>
    <property type="match status" value="1"/>
</dbReference>
<dbReference type="GO" id="GO:0016779">
    <property type="term" value="F:nucleotidyltransferase activity"/>
    <property type="evidence" value="ECO:0007669"/>
    <property type="project" value="UniProtKB-KW"/>
</dbReference>
<dbReference type="PROSITE" id="PS00808">
    <property type="entry name" value="ADP_GLC_PYROPHOSPH_1"/>
    <property type="match status" value="1"/>
</dbReference>
<dbReference type="NCBIfam" id="NF001947">
    <property type="entry name" value="PRK00725.1"/>
    <property type="match status" value="1"/>
</dbReference>
<protein>
    <recommendedName>
        <fullName evidence="9">Glucose-1-phosphate adenylyltransferase</fullName>
        <ecNumber evidence="9">2.7.7.27</ecNumber>
    </recommendedName>
    <alternativeName>
        <fullName evidence="9">ADP-glucose pyrophosphorylase</fullName>
        <shortName evidence="9">ADPGlc PPase</shortName>
    </alternativeName>
    <alternativeName>
        <fullName evidence="9">ADP-glucose synthase</fullName>
    </alternativeName>
</protein>
<feature type="binding site" evidence="9">
    <location>
        <position position="198"/>
    </location>
    <ligand>
        <name>alpha-D-glucose 1-phosphate</name>
        <dbReference type="ChEBI" id="CHEBI:58601"/>
    </ligand>
</feature>
<feature type="binding site" evidence="9">
    <location>
        <begin position="180"/>
        <end position="181"/>
    </location>
    <ligand>
        <name>alpha-D-glucose 1-phosphate</name>
        <dbReference type="ChEBI" id="CHEBI:58601"/>
    </ligand>
</feature>
<keyword evidence="8 9" id="KW-0119">Carbohydrate metabolism</keyword>
<evidence type="ECO:0000259" key="12">
    <source>
        <dbReference type="Pfam" id="PF24894"/>
    </source>
</evidence>
<evidence type="ECO:0000256" key="5">
    <source>
        <dbReference type="ARBA" id="ARBA00022741"/>
    </source>
</evidence>
<dbReference type="RefSeq" id="WP_283433193.1">
    <property type="nucleotide sequence ID" value="NZ_FXUG01000007.1"/>
</dbReference>
<feature type="site" description="Could play a key role in the communication between the regulatory and the substrate sites" evidence="9">
    <location>
        <position position="61"/>
    </location>
</feature>
<dbReference type="PROSITE" id="PS00810">
    <property type="entry name" value="ADP_GLC_PYROPHOSPH_3"/>
    <property type="match status" value="1"/>
</dbReference>
<keyword evidence="7 9" id="KW-0320">Glycogen biosynthesis</keyword>
<feature type="binding site" evidence="9">
    <location>
        <position position="100"/>
    </location>
    <ligand>
        <name>alpha-D-glucose 1-phosphate</name>
        <dbReference type="ChEBI" id="CHEBI:58601"/>
    </ligand>
</feature>
<dbReference type="CDD" id="cd02508">
    <property type="entry name" value="ADP_Glucose_PP"/>
    <property type="match status" value="1"/>
</dbReference>
<dbReference type="PROSITE" id="PS00809">
    <property type="entry name" value="ADP_GLC_PYROPHOSPH_2"/>
    <property type="match status" value="1"/>
</dbReference>
<evidence type="ECO:0000256" key="1">
    <source>
        <dbReference type="ARBA" id="ARBA00010443"/>
    </source>
</evidence>
<evidence type="ECO:0000256" key="7">
    <source>
        <dbReference type="ARBA" id="ARBA00023056"/>
    </source>
</evidence>
<dbReference type="SUPFAM" id="SSF51161">
    <property type="entry name" value="Trimeric LpxA-like enzymes"/>
    <property type="match status" value="1"/>
</dbReference>
<evidence type="ECO:0000256" key="9">
    <source>
        <dbReference type="HAMAP-Rule" id="MF_00624"/>
    </source>
</evidence>
<gene>
    <name evidence="9" type="primary">glgC</name>
    <name evidence="13" type="ORF">SAMN06265222_107116</name>
</gene>
<dbReference type="CDD" id="cd04651">
    <property type="entry name" value="LbH_G1P_AT_C"/>
    <property type="match status" value="1"/>
</dbReference>
<evidence type="ECO:0000313" key="14">
    <source>
        <dbReference type="Proteomes" id="UP001158067"/>
    </source>
</evidence>
<proteinExistence type="inferred from homology"/>
<comment type="function">
    <text evidence="9">Involved in the biosynthesis of ADP-glucose, a building block required for the elongation reactions to produce glycogen. Catalyzes the reaction between ATP and alpha-D-glucose 1-phosphate (G1P) to produce pyrophosphate and ADP-Glc.</text>
</comment>
<dbReference type="HAMAP" id="MF_00624">
    <property type="entry name" value="GlgC"/>
    <property type="match status" value="1"/>
</dbReference>
<feature type="site" description="Could play a key role in the communication between the regulatory and the substrate sites" evidence="9">
    <location>
        <position position="99"/>
    </location>
</feature>
<evidence type="ECO:0000256" key="2">
    <source>
        <dbReference type="ARBA" id="ARBA00022600"/>
    </source>
</evidence>
<dbReference type="InterPro" id="IPR029044">
    <property type="entry name" value="Nucleotide-diphossugar_trans"/>
</dbReference>
<keyword evidence="6 9" id="KW-0067">ATP-binding</keyword>
<dbReference type="EMBL" id="FXUG01000007">
    <property type="protein sequence ID" value="SMP61579.1"/>
    <property type="molecule type" value="Genomic_DNA"/>
</dbReference>
<comment type="pathway">
    <text evidence="9">Glycan biosynthesis; glycogen biosynthesis.</text>
</comment>
<accession>A0ABY1QB53</accession>
<feature type="domain" description="Nucleotidyl transferase" evidence="11">
    <location>
        <begin position="9"/>
        <end position="274"/>
    </location>
</feature>
<comment type="subunit">
    <text evidence="9">Homotetramer.</text>
</comment>
<dbReference type="Gene3D" id="2.160.10.10">
    <property type="entry name" value="Hexapeptide repeat proteins"/>
    <property type="match status" value="1"/>
</dbReference>
<keyword evidence="4 9" id="KW-0548">Nucleotidyltransferase</keyword>
<dbReference type="Pfam" id="PF00483">
    <property type="entry name" value="NTP_transferase"/>
    <property type="match status" value="1"/>
</dbReference>
<dbReference type="NCBIfam" id="NF002023">
    <property type="entry name" value="PRK00844.1"/>
    <property type="match status" value="1"/>
</dbReference>